<name>A0A8J5WAN8_ZIZPA</name>
<dbReference type="AlphaFoldDB" id="A0A8J5WAN8"/>
<evidence type="ECO:0000313" key="2">
    <source>
        <dbReference type="Proteomes" id="UP000729402"/>
    </source>
</evidence>
<dbReference type="EMBL" id="JAAALK010000082">
    <property type="protein sequence ID" value="KAG8087105.1"/>
    <property type="molecule type" value="Genomic_DNA"/>
</dbReference>
<sequence>MAVYIVFPLHILSHRAIACREISSSRQSFGPPSLLNDDGLFIQLMRWFRHFSILVHLAPKIFLLGPSSDRKEKLNINNLTATEEIQLISSHI</sequence>
<protein>
    <submittedName>
        <fullName evidence="1">Uncharacterized protein</fullName>
    </submittedName>
</protein>
<keyword evidence="2" id="KW-1185">Reference proteome</keyword>
<accession>A0A8J5WAN8</accession>
<organism evidence="1 2">
    <name type="scientific">Zizania palustris</name>
    <name type="common">Northern wild rice</name>
    <dbReference type="NCBI Taxonomy" id="103762"/>
    <lineage>
        <taxon>Eukaryota</taxon>
        <taxon>Viridiplantae</taxon>
        <taxon>Streptophyta</taxon>
        <taxon>Embryophyta</taxon>
        <taxon>Tracheophyta</taxon>
        <taxon>Spermatophyta</taxon>
        <taxon>Magnoliopsida</taxon>
        <taxon>Liliopsida</taxon>
        <taxon>Poales</taxon>
        <taxon>Poaceae</taxon>
        <taxon>BOP clade</taxon>
        <taxon>Oryzoideae</taxon>
        <taxon>Oryzeae</taxon>
        <taxon>Zizaniinae</taxon>
        <taxon>Zizania</taxon>
    </lineage>
</organism>
<reference evidence="1" key="1">
    <citation type="journal article" date="2021" name="bioRxiv">
        <title>Whole Genome Assembly and Annotation of Northern Wild Rice, Zizania palustris L., Supports a Whole Genome Duplication in the Zizania Genus.</title>
        <authorList>
            <person name="Haas M."/>
            <person name="Kono T."/>
            <person name="Macchietto M."/>
            <person name="Millas R."/>
            <person name="McGilp L."/>
            <person name="Shao M."/>
            <person name="Duquette J."/>
            <person name="Hirsch C.N."/>
            <person name="Kimball J."/>
        </authorList>
    </citation>
    <scope>NUCLEOTIDE SEQUENCE</scope>
    <source>
        <tissue evidence="1">Fresh leaf tissue</tissue>
    </source>
</reference>
<proteinExistence type="predicted"/>
<reference evidence="1" key="2">
    <citation type="submission" date="2021-02" db="EMBL/GenBank/DDBJ databases">
        <authorList>
            <person name="Kimball J.A."/>
            <person name="Haas M.W."/>
            <person name="Macchietto M."/>
            <person name="Kono T."/>
            <person name="Duquette J."/>
            <person name="Shao M."/>
        </authorList>
    </citation>
    <scope>NUCLEOTIDE SEQUENCE</scope>
    <source>
        <tissue evidence="1">Fresh leaf tissue</tissue>
    </source>
</reference>
<comment type="caution">
    <text evidence="1">The sequence shown here is derived from an EMBL/GenBank/DDBJ whole genome shotgun (WGS) entry which is preliminary data.</text>
</comment>
<evidence type="ECO:0000313" key="1">
    <source>
        <dbReference type="EMBL" id="KAG8087105.1"/>
    </source>
</evidence>
<gene>
    <name evidence="1" type="ORF">GUJ93_ZPchr0010g7553</name>
</gene>
<dbReference type="Proteomes" id="UP000729402">
    <property type="component" value="Unassembled WGS sequence"/>
</dbReference>